<dbReference type="STRING" id="1450535.A0A317V9I8"/>
<dbReference type="AlphaFoldDB" id="A0A317V9I8"/>
<keyword evidence="3" id="KW-1185">Reference proteome</keyword>
<accession>A0A317V9I8</accession>
<gene>
    <name evidence="2" type="ORF">BO94DRAFT_539599</name>
</gene>
<dbReference type="InterPro" id="IPR002575">
    <property type="entry name" value="Aminoglycoside_PTrfase"/>
</dbReference>
<evidence type="ECO:0000313" key="3">
    <source>
        <dbReference type="Proteomes" id="UP000246702"/>
    </source>
</evidence>
<evidence type="ECO:0000259" key="1">
    <source>
        <dbReference type="Pfam" id="PF01636"/>
    </source>
</evidence>
<comment type="caution">
    <text evidence="2">The sequence shown here is derived from an EMBL/GenBank/DDBJ whole genome shotgun (WGS) entry which is preliminary data.</text>
</comment>
<feature type="domain" description="Aminoglycoside phosphotransferase" evidence="1">
    <location>
        <begin position="60"/>
        <end position="250"/>
    </location>
</feature>
<dbReference type="OrthoDB" id="8300194at2759"/>
<reference evidence="2 3" key="1">
    <citation type="submission" date="2016-12" db="EMBL/GenBank/DDBJ databases">
        <title>The genomes of Aspergillus section Nigri reveals drivers in fungal speciation.</title>
        <authorList>
            <consortium name="DOE Joint Genome Institute"/>
            <person name="Vesth T.C."/>
            <person name="Nybo J."/>
            <person name="Theobald S."/>
            <person name="Brandl J."/>
            <person name="Frisvad J.C."/>
            <person name="Nielsen K.F."/>
            <person name="Lyhne E.K."/>
            <person name="Kogle M.E."/>
            <person name="Kuo A."/>
            <person name="Riley R."/>
            <person name="Clum A."/>
            <person name="Nolan M."/>
            <person name="Lipzen A."/>
            <person name="Salamov A."/>
            <person name="Henrissat B."/>
            <person name="Wiebenga A."/>
            <person name="De Vries R.P."/>
            <person name="Grigoriev I.V."/>
            <person name="Mortensen U.H."/>
            <person name="Andersen M.R."/>
            <person name="Baker S.E."/>
        </authorList>
    </citation>
    <scope>NUCLEOTIDE SEQUENCE [LARGE SCALE GENOMIC DNA]</scope>
    <source>
        <strain evidence="2 3">CBS 115572</strain>
    </source>
</reference>
<dbReference type="CDD" id="cd05120">
    <property type="entry name" value="APH_ChoK_like"/>
    <property type="match status" value="1"/>
</dbReference>
<dbReference type="Gene3D" id="3.90.1200.10">
    <property type="match status" value="1"/>
</dbReference>
<dbReference type="Pfam" id="PF01636">
    <property type="entry name" value="APH"/>
    <property type="match status" value="1"/>
</dbReference>
<dbReference type="GeneID" id="37114876"/>
<dbReference type="EMBL" id="MSFK01000037">
    <property type="protein sequence ID" value="PWY71063.1"/>
    <property type="molecule type" value="Genomic_DNA"/>
</dbReference>
<dbReference type="InterPro" id="IPR051678">
    <property type="entry name" value="AGP_Transferase"/>
</dbReference>
<dbReference type="PANTHER" id="PTHR21310">
    <property type="entry name" value="AMINOGLYCOSIDE PHOSPHOTRANSFERASE-RELATED-RELATED"/>
    <property type="match status" value="1"/>
</dbReference>
<dbReference type="RefSeq" id="XP_025462818.1">
    <property type="nucleotide sequence ID" value="XM_025612733.1"/>
</dbReference>
<evidence type="ECO:0000313" key="2">
    <source>
        <dbReference type="EMBL" id="PWY71063.1"/>
    </source>
</evidence>
<protein>
    <recommendedName>
        <fullName evidence="1">Aminoglycoside phosphotransferase domain-containing protein</fullName>
    </recommendedName>
</protein>
<dbReference type="SUPFAM" id="SSF56112">
    <property type="entry name" value="Protein kinase-like (PK-like)"/>
    <property type="match status" value="1"/>
</dbReference>
<proteinExistence type="predicted"/>
<dbReference type="InterPro" id="IPR011009">
    <property type="entry name" value="Kinase-like_dom_sf"/>
</dbReference>
<dbReference type="PANTHER" id="PTHR21310:SF15">
    <property type="entry name" value="AMINOGLYCOSIDE PHOSPHOTRANSFERASE DOMAIN-CONTAINING PROTEIN"/>
    <property type="match status" value="1"/>
</dbReference>
<name>A0A317V9I8_9EURO</name>
<sequence length="289" mass="32458">MTDLSKVIFTDSLPEHDKLVVPIDQIKSTINLAPNGLGGNMILQISETTVLKVGWRVNMAEAEALILLAAKTNVPVPKVLSAYMIGDVGFIFMSKIEGEMLATCLETMSREELQAIARQLESYILEWRKLGSSFLGTVTGGPCQEILFRHPWDYKSTKQYGPFHSFTQYKHAVVEALRLSRPVGVWYEKEQKLKEKILSFGDERTPNLGVMTHGDLHPGNILIKDGVVSGVVDWGEAGYSLPEREFFAANRIAMDPPWIEMVHACIPSFPKENELWDGVDRSMMRYSPI</sequence>
<organism evidence="2 3">
    <name type="scientific">Aspergillus sclerotioniger CBS 115572</name>
    <dbReference type="NCBI Taxonomy" id="1450535"/>
    <lineage>
        <taxon>Eukaryota</taxon>
        <taxon>Fungi</taxon>
        <taxon>Dikarya</taxon>
        <taxon>Ascomycota</taxon>
        <taxon>Pezizomycotina</taxon>
        <taxon>Eurotiomycetes</taxon>
        <taxon>Eurotiomycetidae</taxon>
        <taxon>Eurotiales</taxon>
        <taxon>Aspergillaceae</taxon>
        <taxon>Aspergillus</taxon>
        <taxon>Aspergillus subgen. Circumdati</taxon>
    </lineage>
</organism>
<dbReference type="Proteomes" id="UP000246702">
    <property type="component" value="Unassembled WGS sequence"/>
</dbReference>